<sequence length="564" mass="62192">MSLPQLNSLSACHKFLTTQPASEIADQLLHDQDLCRSGGVPSPLVYCLPQDSDHIIRALNDADLKVPMPIARMRFASIVSGIKSYLVELPSWESTDTLEIPEHMIPTDADFNAALKVLAYLRLPHIKALPDPLTPLRQVTEVIQTQLLLGSDLRHASRKKITKRRCYMCQYNIHSPHKFYAALCNPCGEFNISSSEQSLPPNLDLKGKTALVTGGRVNLGYYTALRLLRCGANVVVSTRYPFDAQTRYLGEEDAEKWKGRLKIVGADFRTAKDVFGLVKALKSCLEEWAATEGDVTSYGKLDILINNAAQTLTDAVETEGQNILLEEGLSNLGEQGVVVDANYRARVRGGVQGYHIELPSREGLMLKSAEGELDSKLAVSVNTNALGDSSWVQRINEIPYEDVVSALSVNTFVPFILLRELLPLMSIKSDAPSIGKPTLNPSGYVINVSSREGIFENEPKHPYKAGRHVHTNMSKAALNMLTETEASTAWKKCKVAVNSVDPGYMSADPVWQEIVGRKGEKCPIGWEDGAGRVLWPIAKGEKGEVIWGRFLKHFREVPGTGPNF</sequence>
<dbReference type="Gene3D" id="3.40.50.720">
    <property type="entry name" value="NAD(P)-binding Rossmann-like Domain"/>
    <property type="match status" value="2"/>
</dbReference>
<protein>
    <submittedName>
        <fullName evidence="2">Predicted protein</fullName>
    </submittedName>
</protein>
<dbReference type="SUPFAM" id="SSF51735">
    <property type="entry name" value="NAD(P)-binding Rossmann-fold domains"/>
    <property type="match status" value="1"/>
</dbReference>
<dbReference type="GO" id="GO:0005737">
    <property type="term" value="C:cytoplasm"/>
    <property type="evidence" value="ECO:0007669"/>
    <property type="project" value="TreeGrafter"/>
</dbReference>
<organism evidence="3">
    <name type="scientific">Laccaria bicolor (strain S238N-H82 / ATCC MYA-4686)</name>
    <name type="common">Bicoloured deceiver</name>
    <name type="synonym">Laccaria laccata var. bicolor</name>
    <dbReference type="NCBI Taxonomy" id="486041"/>
    <lineage>
        <taxon>Eukaryota</taxon>
        <taxon>Fungi</taxon>
        <taxon>Dikarya</taxon>
        <taxon>Basidiomycota</taxon>
        <taxon>Agaricomycotina</taxon>
        <taxon>Agaricomycetes</taxon>
        <taxon>Agaricomycetidae</taxon>
        <taxon>Agaricales</taxon>
        <taxon>Agaricineae</taxon>
        <taxon>Hydnangiaceae</taxon>
        <taxon>Laccaria</taxon>
    </lineage>
</organism>
<dbReference type="RefSeq" id="XP_001882704.1">
    <property type="nucleotide sequence ID" value="XM_001882669.1"/>
</dbReference>
<evidence type="ECO:0000313" key="3">
    <source>
        <dbReference type="Proteomes" id="UP000001194"/>
    </source>
</evidence>
<dbReference type="STRING" id="486041.B0DFG5"/>
<dbReference type="PANTHER" id="PTHR43544">
    <property type="entry name" value="SHORT-CHAIN DEHYDROGENASE/REDUCTASE"/>
    <property type="match status" value="1"/>
</dbReference>
<dbReference type="InterPro" id="IPR051468">
    <property type="entry name" value="Fungal_SecMetab_SDRs"/>
</dbReference>
<comment type="similarity">
    <text evidence="1">Belongs to the short-chain dehydrogenases/reductases (SDR) family.</text>
</comment>
<dbReference type="Proteomes" id="UP000001194">
    <property type="component" value="Unassembled WGS sequence"/>
</dbReference>
<evidence type="ECO:0000313" key="2">
    <source>
        <dbReference type="EMBL" id="EDR06857.1"/>
    </source>
</evidence>
<dbReference type="CDD" id="cd05233">
    <property type="entry name" value="SDR_c"/>
    <property type="match status" value="1"/>
</dbReference>
<name>B0DFG5_LACBS</name>
<dbReference type="OrthoDB" id="191139at2759"/>
<dbReference type="PANTHER" id="PTHR43544:SF2">
    <property type="entry name" value="OXIDOREDUCTASE"/>
    <property type="match status" value="1"/>
</dbReference>
<dbReference type="KEGG" id="lbc:LACBIDRAFT_328622"/>
<dbReference type="Pfam" id="PF00106">
    <property type="entry name" value="adh_short"/>
    <property type="match status" value="2"/>
</dbReference>
<dbReference type="AlphaFoldDB" id="B0DFG5"/>
<dbReference type="PRINTS" id="PR00081">
    <property type="entry name" value="GDHRDH"/>
</dbReference>
<accession>B0DFG5</accession>
<dbReference type="HOGENOM" id="CLU_008901_3_1_1"/>
<dbReference type="InterPro" id="IPR036291">
    <property type="entry name" value="NAD(P)-bd_dom_sf"/>
</dbReference>
<dbReference type="GO" id="GO:0016491">
    <property type="term" value="F:oxidoreductase activity"/>
    <property type="evidence" value="ECO:0007669"/>
    <property type="project" value="TreeGrafter"/>
</dbReference>
<keyword evidence="3" id="KW-1185">Reference proteome</keyword>
<dbReference type="EMBL" id="DS547107">
    <property type="protein sequence ID" value="EDR06857.1"/>
    <property type="molecule type" value="Genomic_DNA"/>
</dbReference>
<reference evidence="2 3" key="1">
    <citation type="journal article" date="2008" name="Nature">
        <title>The genome of Laccaria bicolor provides insights into mycorrhizal symbiosis.</title>
        <authorList>
            <person name="Martin F."/>
            <person name="Aerts A."/>
            <person name="Ahren D."/>
            <person name="Brun A."/>
            <person name="Danchin E.G.J."/>
            <person name="Duchaussoy F."/>
            <person name="Gibon J."/>
            <person name="Kohler A."/>
            <person name="Lindquist E."/>
            <person name="Pereda V."/>
            <person name="Salamov A."/>
            <person name="Shapiro H.J."/>
            <person name="Wuyts J."/>
            <person name="Blaudez D."/>
            <person name="Buee M."/>
            <person name="Brokstein P."/>
            <person name="Canbaeck B."/>
            <person name="Cohen D."/>
            <person name="Courty P.E."/>
            <person name="Coutinho P.M."/>
            <person name="Delaruelle C."/>
            <person name="Detter J.C."/>
            <person name="Deveau A."/>
            <person name="DiFazio S."/>
            <person name="Duplessis S."/>
            <person name="Fraissinet-Tachet L."/>
            <person name="Lucic E."/>
            <person name="Frey-Klett P."/>
            <person name="Fourrey C."/>
            <person name="Feussner I."/>
            <person name="Gay G."/>
            <person name="Grimwood J."/>
            <person name="Hoegger P.J."/>
            <person name="Jain P."/>
            <person name="Kilaru S."/>
            <person name="Labbe J."/>
            <person name="Lin Y.C."/>
            <person name="Legue V."/>
            <person name="Le Tacon F."/>
            <person name="Marmeisse R."/>
            <person name="Melayah D."/>
            <person name="Montanini B."/>
            <person name="Muratet M."/>
            <person name="Nehls U."/>
            <person name="Niculita-Hirzel H."/>
            <person name="Oudot-Le Secq M.P."/>
            <person name="Peter M."/>
            <person name="Quesneville H."/>
            <person name="Rajashekar B."/>
            <person name="Reich M."/>
            <person name="Rouhier N."/>
            <person name="Schmutz J."/>
            <person name="Yin T."/>
            <person name="Chalot M."/>
            <person name="Henrissat B."/>
            <person name="Kuees U."/>
            <person name="Lucas S."/>
            <person name="Van de Peer Y."/>
            <person name="Podila G.K."/>
            <person name="Polle A."/>
            <person name="Pukkila P.J."/>
            <person name="Richardson P.M."/>
            <person name="Rouze P."/>
            <person name="Sanders I.R."/>
            <person name="Stajich J.E."/>
            <person name="Tunlid A."/>
            <person name="Tuskan G."/>
            <person name="Grigoriev I.V."/>
        </authorList>
    </citation>
    <scope>NUCLEOTIDE SEQUENCE [LARGE SCALE GENOMIC DNA]</scope>
    <source>
        <strain evidence="3">S238N-H82 / ATCC MYA-4686</strain>
    </source>
</reference>
<proteinExistence type="inferred from homology"/>
<dbReference type="GeneID" id="6078112"/>
<dbReference type="InterPro" id="IPR002347">
    <property type="entry name" value="SDR_fam"/>
</dbReference>
<gene>
    <name evidence="2" type="ORF">LACBIDRAFT_328622</name>
</gene>
<evidence type="ECO:0000256" key="1">
    <source>
        <dbReference type="ARBA" id="ARBA00006484"/>
    </source>
</evidence>
<dbReference type="InParanoid" id="B0DFG5"/>